<dbReference type="RefSeq" id="WP_273909201.1">
    <property type="nucleotide sequence ID" value="NZ_JAMDGX010000006.1"/>
</dbReference>
<keyword evidence="8" id="KW-0479">Metal-binding</keyword>
<evidence type="ECO:0000256" key="12">
    <source>
        <dbReference type="ARBA" id="ARBA00023136"/>
    </source>
</evidence>
<keyword evidence="10" id="KW-0653">Protein transport</keyword>
<evidence type="ECO:0000256" key="10">
    <source>
        <dbReference type="ARBA" id="ARBA00022927"/>
    </source>
</evidence>
<evidence type="ECO:0000256" key="14">
    <source>
        <dbReference type="RuleBase" id="RU003923"/>
    </source>
</evidence>
<gene>
    <name evidence="17" type="primary">gspF</name>
    <name evidence="17" type="ORF">M5G11_07105</name>
</gene>
<evidence type="ECO:0000256" key="4">
    <source>
        <dbReference type="ARBA" id="ARBA00022448"/>
    </source>
</evidence>
<dbReference type="PANTHER" id="PTHR30012:SF0">
    <property type="entry name" value="TYPE II SECRETION SYSTEM PROTEIN F-RELATED"/>
    <property type="match status" value="1"/>
</dbReference>
<evidence type="ECO:0000259" key="16">
    <source>
        <dbReference type="Pfam" id="PF00482"/>
    </source>
</evidence>
<keyword evidence="9" id="KW-0106">Calcium</keyword>
<sequence length="401" mass="43126">MAVFRYVALDRQGKRHSGVMEAESDRQVRQQLREGALQPLSVVSGGARGGLFCTARQRIKAAELALLTRQLSTLLLAGLPLSEALQAVADQSTQRVVQSVLCAVRAKVVEGFTLACALEAFPAAFPQLYRATVAAGERSGQLGRVMEQLADYTQARQLARQKIQMALIYPVILLVGSLGIVCFLLAYVVPDVVKVFSESGHQLPLLTRVLIACSDAVRGYGLYAAILAVATVVGLRQLLLRPQWRARWHNALLRVPLASPLIRATEAARFASTLAILGRSGEPLVESLDIAASVVGNQAIRLRLQGVARSVREGGSLARGLERSGDVPPMMLHMIASGERSGTLDSMLARAAEQQEQLLASKVGVAVQLFEPAMLVFMGVVVMVIVMAILLPILSLNQLVV</sequence>
<keyword evidence="5" id="KW-1003">Cell membrane</keyword>
<comment type="subcellular location">
    <subcellularLocation>
        <location evidence="2 14">Cell inner membrane</location>
        <topology evidence="2 14">Multi-pass membrane protein</topology>
    </subcellularLocation>
</comment>
<dbReference type="Gene3D" id="1.20.81.30">
    <property type="entry name" value="Type II secretion system (T2SS), domain F"/>
    <property type="match status" value="2"/>
</dbReference>
<dbReference type="InterPro" id="IPR018076">
    <property type="entry name" value="T2SS_GspF_dom"/>
</dbReference>
<proteinExistence type="inferred from homology"/>
<keyword evidence="7 14" id="KW-0812">Transmembrane</keyword>
<evidence type="ECO:0000256" key="5">
    <source>
        <dbReference type="ARBA" id="ARBA00022475"/>
    </source>
</evidence>
<evidence type="ECO:0000256" key="1">
    <source>
        <dbReference type="ARBA" id="ARBA00002684"/>
    </source>
</evidence>
<name>A0ABT5NQ83_9PSED</name>
<dbReference type="PANTHER" id="PTHR30012">
    <property type="entry name" value="GENERAL SECRETION PATHWAY PROTEIN"/>
    <property type="match status" value="1"/>
</dbReference>
<evidence type="ECO:0000256" key="15">
    <source>
        <dbReference type="SAM" id="Phobius"/>
    </source>
</evidence>
<evidence type="ECO:0000256" key="9">
    <source>
        <dbReference type="ARBA" id="ARBA00022837"/>
    </source>
</evidence>
<reference evidence="17 18" key="1">
    <citation type="submission" date="2022-05" db="EMBL/GenBank/DDBJ databases">
        <title>Novel Pseudomonas spp. Isolated from a Rainbow Trout Aquaculture Facility.</title>
        <authorList>
            <person name="Testerman T."/>
            <person name="Graf J."/>
        </authorList>
    </citation>
    <scope>NUCLEOTIDE SEQUENCE [LARGE SCALE GENOMIC DNA]</scope>
    <source>
        <strain evidence="17 18">ID681</strain>
    </source>
</reference>
<evidence type="ECO:0000256" key="3">
    <source>
        <dbReference type="ARBA" id="ARBA00005745"/>
    </source>
</evidence>
<feature type="domain" description="Type II secretion system protein GspF" evidence="16">
    <location>
        <begin position="68"/>
        <end position="190"/>
    </location>
</feature>
<accession>A0ABT5NQ83</accession>
<keyword evidence="18" id="KW-1185">Reference proteome</keyword>
<keyword evidence="4 14" id="KW-0813">Transport</keyword>
<dbReference type="PROSITE" id="PS00874">
    <property type="entry name" value="T2SP_F"/>
    <property type="match status" value="1"/>
</dbReference>
<feature type="transmembrane region" description="Helical" evidence="15">
    <location>
        <begin position="375"/>
        <end position="394"/>
    </location>
</feature>
<comment type="caution">
    <text evidence="17">The sequence shown here is derived from an EMBL/GenBank/DDBJ whole genome shotgun (WGS) entry which is preliminary data.</text>
</comment>
<dbReference type="InterPro" id="IPR003004">
    <property type="entry name" value="GspF/PilC"/>
</dbReference>
<evidence type="ECO:0000256" key="11">
    <source>
        <dbReference type="ARBA" id="ARBA00022989"/>
    </source>
</evidence>
<dbReference type="InterPro" id="IPR042094">
    <property type="entry name" value="T2SS_GspF_sf"/>
</dbReference>
<evidence type="ECO:0000256" key="7">
    <source>
        <dbReference type="ARBA" id="ARBA00022692"/>
    </source>
</evidence>
<dbReference type="InterPro" id="IPR001992">
    <property type="entry name" value="T2SS_GspF/T4SS_PilC_CS"/>
</dbReference>
<feature type="transmembrane region" description="Helical" evidence="15">
    <location>
        <begin position="166"/>
        <end position="189"/>
    </location>
</feature>
<feature type="transmembrane region" description="Helical" evidence="15">
    <location>
        <begin position="220"/>
        <end position="239"/>
    </location>
</feature>
<comment type="similarity">
    <text evidence="3 14">Belongs to the GSP F family.</text>
</comment>
<feature type="domain" description="Type II secretion system protein GspF" evidence="16">
    <location>
        <begin position="270"/>
        <end position="392"/>
    </location>
</feature>
<organism evidence="17 18">
    <name type="scientific">Pseudomonas fontis</name>
    <dbReference type="NCBI Taxonomy" id="2942633"/>
    <lineage>
        <taxon>Bacteria</taxon>
        <taxon>Pseudomonadati</taxon>
        <taxon>Pseudomonadota</taxon>
        <taxon>Gammaproteobacteria</taxon>
        <taxon>Pseudomonadales</taxon>
        <taxon>Pseudomonadaceae</taxon>
        <taxon>Pseudomonas</taxon>
    </lineage>
</organism>
<dbReference type="PRINTS" id="PR00812">
    <property type="entry name" value="BCTERIALGSPF"/>
</dbReference>
<evidence type="ECO:0000256" key="2">
    <source>
        <dbReference type="ARBA" id="ARBA00004429"/>
    </source>
</evidence>
<protein>
    <recommendedName>
        <fullName evidence="13">General secretion pathway protein F</fullName>
    </recommendedName>
</protein>
<dbReference type="Pfam" id="PF00482">
    <property type="entry name" value="T2SSF"/>
    <property type="match status" value="2"/>
</dbReference>
<keyword evidence="12 15" id="KW-0472">Membrane</keyword>
<evidence type="ECO:0000256" key="13">
    <source>
        <dbReference type="ARBA" id="ARBA00030750"/>
    </source>
</evidence>
<dbReference type="NCBIfam" id="TIGR02120">
    <property type="entry name" value="GspF"/>
    <property type="match status" value="1"/>
</dbReference>
<evidence type="ECO:0000313" key="17">
    <source>
        <dbReference type="EMBL" id="MDD0990307.1"/>
    </source>
</evidence>
<evidence type="ECO:0000313" key="18">
    <source>
        <dbReference type="Proteomes" id="UP001148203"/>
    </source>
</evidence>
<dbReference type="InterPro" id="IPR011850">
    <property type="entry name" value="T2SS_GspF"/>
</dbReference>
<dbReference type="EMBL" id="JAMDGY010000018">
    <property type="protein sequence ID" value="MDD0990307.1"/>
    <property type="molecule type" value="Genomic_DNA"/>
</dbReference>
<evidence type="ECO:0000256" key="8">
    <source>
        <dbReference type="ARBA" id="ARBA00022723"/>
    </source>
</evidence>
<comment type="function">
    <text evidence="1">Component of the type II secretion system inner membrane complex required for the energy-dependent secretion of extracellular factors such as proteases and toxins from the periplasm.</text>
</comment>
<keyword evidence="6" id="KW-0997">Cell inner membrane</keyword>
<evidence type="ECO:0000256" key="6">
    <source>
        <dbReference type="ARBA" id="ARBA00022519"/>
    </source>
</evidence>
<dbReference type="Proteomes" id="UP001148203">
    <property type="component" value="Unassembled WGS sequence"/>
</dbReference>
<keyword evidence="11 15" id="KW-1133">Transmembrane helix</keyword>